<keyword evidence="2" id="KW-1185">Reference proteome</keyword>
<name>A0ABN8U4P5_9BACL</name>
<accession>A0ABN8U4P5</accession>
<dbReference type="Proteomes" id="UP001154322">
    <property type="component" value="Unassembled WGS sequence"/>
</dbReference>
<dbReference type="RefSeq" id="WP_213427770.1">
    <property type="nucleotide sequence ID" value="NZ_AP031286.1"/>
</dbReference>
<proteinExistence type="predicted"/>
<gene>
    <name evidence="1" type="ORF">WJ0W_003307</name>
</gene>
<sequence>MYEPIEIIAAIQRVIAARKSRGATPEAIERYKSEVLTIWKEPTMQAAIKQM</sequence>
<dbReference type="EMBL" id="CALYLO010000004">
    <property type="protein sequence ID" value="CAH8246070.1"/>
    <property type="molecule type" value="Genomic_DNA"/>
</dbReference>
<protein>
    <submittedName>
        <fullName evidence="1">Uncharacterized protein</fullName>
    </submittedName>
</protein>
<evidence type="ECO:0000313" key="2">
    <source>
        <dbReference type="Proteomes" id="UP001154322"/>
    </source>
</evidence>
<organism evidence="1 2">
    <name type="scientific">Paenibacillus melissococcoides</name>
    <dbReference type="NCBI Taxonomy" id="2912268"/>
    <lineage>
        <taxon>Bacteria</taxon>
        <taxon>Bacillati</taxon>
        <taxon>Bacillota</taxon>
        <taxon>Bacilli</taxon>
        <taxon>Bacillales</taxon>
        <taxon>Paenibacillaceae</taxon>
        <taxon>Paenibacillus</taxon>
    </lineage>
</organism>
<evidence type="ECO:0000313" key="1">
    <source>
        <dbReference type="EMBL" id="CAH8246070.1"/>
    </source>
</evidence>
<comment type="caution">
    <text evidence="1">The sequence shown here is derived from an EMBL/GenBank/DDBJ whole genome shotgun (WGS) entry which is preliminary data.</text>
</comment>
<reference evidence="1" key="1">
    <citation type="submission" date="2022-06" db="EMBL/GenBank/DDBJ databases">
        <authorList>
            <person name="Dietemann V."/>
            <person name="Ory F."/>
            <person name="Dainat B."/>
            <person name="Oberhansli S."/>
        </authorList>
    </citation>
    <scope>NUCLEOTIDE SEQUENCE</scope>
    <source>
        <strain evidence="1">Ena-SAMPLE-TAB-26-04-2022-14:26:32:270-5432</strain>
    </source>
</reference>